<organism evidence="1 2">
    <name type="scientific">Neurospora tetrasperma (strain FGSC 2508 / ATCC MYA-4615 / P0657)</name>
    <dbReference type="NCBI Taxonomy" id="510951"/>
    <lineage>
        <taxon>Eukaryota</taxon>
        <taxon>Fungi</taxon>
        <taxon>Dikarya</taxon>
        <taxon>Ascomycota</taxon>
        <taxon>Pezizomycotina</taxon>
        <taxon>Sordariomycetes</taxon>
        <taxon>Sordariomycetidae</taxon>
        <taxon>Sordariales</taxon>
        <taxon>Sordariaceae</taxon>
        <taxon>Neurospora</taxon>
    </lineage>
</organism>
<proteinExistence type="predicted"/>
<dbReference type="KEGG" id="nte:NEUTE1DRAFT113500"/>
<reference evidence="2" key="1">
    <citation type="journal article" date="2011" name="Genetics">
        <title>Massive changes in genome architecture accompany the transition to self-fertility in the filamentous fungus Neurospora tetrasperma.</title>
        <authorList>
            <person name="Ellison C.E."/>
            <person name="Stajich J.E."/>
            <person name="Jacobson D.J."/>
            <person name="Natvig D.O."/>
            <person name="Lapidus A."/>
            <person name="Foster B."/>
            <person name="Aerts A."/>
            <person name="Riley R."/>
            <person name="Lindquist E.A."/>
            <person name="Grigoriev I.V."/>
            <person name="Taylor J.W."/>
        </authorList>
    </citation>
    <scope>NUCLEOTIDE SEQUENCE [LARGE SCALE GENOMIC DNA]</scope>
    <source>
        <strain evidence="2">FGSC 2508 / P0657</strain>
    </source>
</reference>
<keyword evidence="2" id="KW-1185">Reference proteome</keyword>
<evidence type="ECO:0000313" key="1">
    <source>
        <dbReference type="EMBL" id="EGO51425.1"/>
    </source>
</evidence>
<dbReference type="Proteomes" id="UP000008065">
    <property type="component" value="Unassembled WGS sequence"/>
</dbReference>
<dbReference type="EMBL" id="GL891382">
    <property type="protein sequence ID" value="EGO51425.1"/>
    <property type="molecule type" value="Genomic_DNA"/>
</dbReference>
<evidence type="ECO:0000313" key="2">
    <source>
        <dbReference type="Proteomes" id="UP000008065"/>
    </source>
</evidence>
<gene>
    <name evidence="1" type="ORF">NEUTE1DRAFT_113500</name>
</gene>
<name>F8MYM8_NEUT8</name>
<protein>
    <submittedName>
        <fullName evidence="1">Uncharacterized protein</fullName>
    </submittedName>
</protein>
<dbReference type="AlphaFoldDB" id="F8MYM8"/>
<accession>F8MYM8</accession>
<dbReference type="HOGENOM" id="CLU_1525599_0_0_1"/>
<dbReference type="RefSeq" id="XP_009855062.1">
    <property type="nucleotide sequence ID" value="XM_009856760.1"/>
</dbReference>
<sequence length="176" mass="19548">MDTGETTSFCPFGLLLVALDNSSCLPDLITAPKTQQSEYHAIAENDVSLCTNEARTGWRKGSRPVNIPAPGYVWVLHGNATERGDDIRRGLDRPADQHHKSVISSTTADATSKVPEFLNLGDSMGDTWTERSKPPEFLNLQQPNERYHGFPGHRTFETTHGPPEFLNLQQGSAWWS</sequence>
<dbReference type="VEuPathDB" id="FungiDB:NEUTE1DRAFT_113500"/>
<dbReference type="GeneID" id="20822687"/>